<dbReference type="Pfam" id="PF00364">
    <property type="entry name" value="Biotin_lipoyl"/>
    <property type="match status" value="1"/>
</dbReference>
<dbReference type="Proteomes" id="UP000253501">
    <property type="component" value="Unassembled WGS sequence"/>
</dbReference>
<dbReference type="InterPro" id="IPR000089">
    <property type="entry name" value="Biotin_lipoyl"/>
</dbReference>
<accession>A0A367PI01</accession>
<dbReference type="EMBL" id="QDHA01000037">
    <property type="protein sequence ID" value="RCJ07511.1"/>
    <property type="molecule type" value="Genomic_DNA"/>
</dbReference>
<organism evidence="2 3">
    <name type="scientific">Cupriavidus necator</name>
    <name type="common">Alcaligenes eutrophus</name>
    <name type="synonym">Ralstonia eutropha</name>
    <dbReference type="NCBI Taxonomy" id="106590"/>
    <lineage>
        <taxon>Bacteria</taxon>
        <taxon>Pseudomonadati</taxon>
        <taxon>Pseudomonadota</taxon>
        <taxon>Betaproteobacteria</taxon>
        <taxon>Burkholderiales</taxon>
        <taxon>Burkholderiaceae</taxon>
        <taxon>Cupriavidus</taxon>
    </lineage>
</organism>
<dbReference type="CDD" id="cd06850">
    <property type="entry name" value="biotinyl_domain"/>
    <property type="match status" value="1"/>
</dbReference>
<gene>
    <name evidence="2" type="ORF">DDK22_16160</name>
</gene>
<dbReference type="Gene3D" id="2.40.50.100">
    <property type="match status" value="1"/>
</dbReference>
<feature type="domain" description="Lipoyl-binding" evidence="1">
    <location>
        <begin position="1"/>
        <end position="76"/>
    </location>
</feature>
<dbReference type="PROSITE" id="PS50968">
    <property type="entry name" value="BIOTINYL_LIPOYL"/>
    <property type="match status" value="1"/>
</dbReference>
<dbReference type="RefSeq" id="WP_114132761.1">
    <property type="nucleotide sequence ID" value="NZ_CP068434.1"/>
</dbReference>
<comment type="caution">
    <text evidence="2">The sequence shown here is derived from an EMBL/GenBank/DDBJ whole genome shotgun (WGS) entry which is preliminary data.</text>
</comment>
<reference evidence="2 3" key="1">
    <citation type="submission" date="2018-04" db="EMBL/GenBank/DDBJ databases">
        <title>Cupriavidus necator CR12 genome sequencing and assembly.</title>
        <authorList>
            <person name="Ben Fekih I."/>
            <person name="Mazhar H.S."/>
            <person name="Bello S.K."/>
            <person name="Rensing C."/>
        </authorList>
    </citation>
    <scope>NUCLEOTIDE SEQUENCE [LARGE SCALE GENOMIC DNA]</scope>
    <source>
        <strain evidence="2 3">CR12</strain>
    </source>
</reference>
<evidence type="ECO:0000313" key="2">
    <source>
        <dbReference type="EMBL" id="RCJ07511.1"/>
    </source>
</evidence>
<name>A0A367PI01_CUPNE</name>
<dbReference type="SUPFAM" id="SSF51230">
    <property type="entry name" value="Single hybrid motif"/>
    <property type="match status" value="1"/>
</dbReference>
<dbReference type="AlphaFoldDB" id="A0A367PI01"/>
<evidence type="ECO:0000313" key="3">
    <source>
        <dbReference type="Proteomes" id="UP000253501"/>
    </source>
</evidence>
<dbReference type="InterPro" id="IPR011053">
    <property type="entry name" value="Single_hybrid_motif"/>
</dbReference>
<proteinExistence type="predicted"/>
<sequence>MPDQPNALPIVAETTGTLWKIVAAPNVAQARDATLVIIESMKMEIPVEAPADGYVAEYLVNEGEPVEEGQVLGAFIPAG</sequence>
<protein>
    <submittedName>
        <fullName evidence="2">Acetyl-CoA carboxylase biotin carboxyl carrier protein subunit</fullName>
    </submittedName>
</protein>
<evidence type="ECO:0000259" key="1">
    <source>
        <dbReference type="PROSITE" id="PS50968"/>
    </source>
</evidence>